<sequence>MTGPEPVTVTELNQQTTAVLRRVKAGESLPITERGQVVAFLMPPPPTVTGNPTIDRWIAEGRLVPAAVPGTILDLLPLPKGGTASIADDVIAQRDA</sequence>
<comment type="caution">
    <text evidence="1">The sequence shown here is derived from an EMBL/GenBank/DDBJ whole genome shotgun (WGS) entry which is preliminary data.</text>
</comment>
<dbReference type="RefSeq" id="WP_211469574.1">
    <property type="nucleotide sequence ID" value="NZ_JAGSXH010000074.1"/>
</dbReference>
<evidence type="ECO:0000313" key="1">
    <source>
        <dbReference type="EMBL" id="MBS2965215.1"/>
    </source>
</evidence>
<reference evidence="1" key="1">
    <citation type="submission" date="2021-04" db="EMBL/GenBank/DDBJ databases">
        <title>Genome based classification of Actinospica acidithermotolerans sp. nov., an actinobacterium isolated from an Indonesian hot spring.</title>
        <authorList>
            <person name="Kusuma A.B."/>
            <person name="Putra K.E."/>
            <person name="Nafisah S."/>
            <person name="Loh J."/>
            <person name="Nouioui I."/>
            <person name="Goodfellow M."/>
        </authorList>
    </citation>
    <scope>NUCLEOTIDE SEQUENCE</scope>
    <source>
        <strain evidence="1">DSM 45618</strain>
    </source>
</reference>
<dbReference type="Proteomes" id="UP000677913">
    <property type="component" value="Unassembled WGS sequence"/>
</dbReference>
<accession>A0A8J8BE73</accession>
<evidence type="ECO:0000313" key="2">
    <source>
        <dbReference type="Proteomes" id="UP000677913"/>
    </source>
</evidence>
<organism evidence="1 2">
    <name type="scientific">Actinocrinis puniceicyclus</name>
    <dbReference type="NCBI Taxonomy" id="977794"/>
    <lineage>
        <taxon>Bacteria</taxon>
        <taxon>Bacillati</taxon>
        <taxon>Actinomycetota</taxon>
        <taxon>Actinomycetes</taxon>
        <taxon>Catenulisporales</taxon>
        <taxon>Actinospicaceae</taxon>
        <taxon>Actinocrinis</taxon>
    </lineage>
</organism>
<proteinExistence type="predicted"/>
<gene>
    <name evidence="1" type="ORF">KGA66_19350</name>
</gene>
<protein>
    <recommendedName>
        <fullName evidence="3">Prevent-host-death family protein</fullName>
    </recommendedName>
</protein>
<keyword evidence="2" id="KW-1185">Reference proteome</keyword>
<evidence type="ECO:0008006" key="3">
    <source>
        <dbReference type="Google" id="ProtNLM"/>
    </source>
</evidence>
<dbReference type="EMBL" id="JAGSXH010000074">
    <property type="protein sequence ID" value="MBS2965215.1"/>
    <property type="molecule type" value="Genomic_DNA"/>
</dbReference>
<name>A0A8J8BE73_9ACTN</name>
<dbReference type="Gene3D" id="3.40.1620.10">
    <property type="entry name" value="YefM-like domain"/>
    <property type="match status" value="1"/>
</dbReference>
<dbReference type="AlphaFoldDB" id="A0A8J8BE73"/>